<feature type="transmembrane region" description="Helical" evidence="11">
    <location>
        <begin position="73"/>
        <end position="91"/>
    </location>
</feature>
<evidence type="ECO:0000256" key="11">
    <source>
        <dbReference type="SAM" id="Phobius"/>
    </source>
</evidence>
<evidence type="ECO:0000256" key="9">
    <source>
        <dbReference type="ARBA" id="ARBA00023136"/>
    </source>
</evidence>
<feature type="transmembrane region" description="Helical" evidence="11">
    <location>
        <begin position="128"/>
        <end position="146"/>
    </location>
</feature>
<keyword evidence="6" id="KW-0681">Retinal protein</keyword>
<dbReference type="PRINTS" id="PR00251">
    <property type="entry name" value="BACTRLOPSIN"/>
</dbReference>
<dbReference type="InterPro" id="IPR018229">
    <property type="entry name" value="Rhodopsin_retinal_BS"/>
</dbReference>
<keyword evidence="8" id="KW-0157">Chromophore</keyword>
<organism evidence="12 13">
    <name type="scientific">Pegethrix bostrychoides GSE-TBD4-15B</name>
    <dbReference type="NCBI Taxonomy" id="2839662"/>
    <lineage>
        <taxon>Bacteria</taxon>
        <taxon>Bacillati</taxon>
        <taxon>Cyanobacteriota</taxon>
        <taxon>Cyanophyceae</taxon>
        <taxon>Oculatellales</taxon>
        <taxon>Oculatellaceae</taxon>
        <taxon>Pegethrix</taxon>
    </lineage>
</organism>
<comment type="caution">
    <text evidence="12">The sequence shown here is derived from an EMBL/GenBank/DDBJ whole genome shotgun (WGS) entry which is preliminary data.</text>
</comment>
<sequence>MDWQSLFHWVYVAGMAVGALYFWSLSRNPKGVPQSEYLVAIFIPIWSGLAYMAMALDQGKIETAGQVAHYARYIDWIVTTPLLLTLSWTAMQFVKKDWTLIGFLMSTQIVVIATGLIADLSERDWVRYLWYICGVAAFLVVLWGIWNPLRAKARQQGAALSDLYNKLVTYFTVLWIGYPVVWIIGPSGFGWTNQTVDTFLFCLLPFFSKVGFSFLDLHGLRGLSSSNQPYSTDPANPTDSTTERSFWQIESGLLSVRRKRQSSFRRRSL</sequence>
<dbReference type="GO" id="GO:0009881">
    <property type="term" value="F:photoreceptor activity"/>
    <property type="evidence" value="ECO:0007669"/>
    <property type="project" value="UniProtKB-KW"/>
</dbReference>
<dbReference type="EMBL" id="JAHHHV010000033">
    <property type="protein sequence ID" value="MBW4465191.1"/>
    <property type="molecule type" value="Genomic_DNA"/>
</dbReference>
<protein>
    <submittedName>
        <fullName evidence="12">Bacteriorhodopsin</fullName>
    </submittedName>
</protein>
<keyword evidence="5 11" id="KW-0812">Transmembrane</keyword>
<feature type="transmembrane region" description="Helical" evidence="11">
    <location>
        <begin position="37"/>
        <end position="53"/>
    </location>
</feature>
<evidence type="ECO:0000256" key="1">
    <source>
        <dbReference type="ARBA" id="ARBA00004141"/>
    </source>
</evidence>
<comment type="subcellular location">
    <subcellularLocation>
        <location evidence="1">Membrane</location>
        <topology evidence="1">Multi-pass membrane protein</topology>
    </subcellularLocation>
</comment>
<keyword evidence="7 11" id="KW-1133">Transmembrane helix</keyword>
<dbReference type="SMART" id="SM01021">
    <property type="entry name" value="Bac_rhodopsin"/>
    <property type="match status" value="1"/>
</dbReference>
<evidence type="ECO:0000256" key="8">
    <source>
        <dbReference type="ARBA" id="ARBA00022991"/>
    </source>
</evidence>
<evidence type="ECO:0000256" key="5">
    <source>
        <dbReference type="ARBA" id="ARBA00022692"/>
    </source>
</evidence>
<evidence type="ECO:0000313" key="12">
    <source>
        <dbReference type="EMBL" id="MBW4465191.1"/>
    </source>
</evidence>
<dbReference type="AlphaFoldDB" id="A0A951P8X6"/>
<proteinExistence type="inferred from homology"/>
<dbReference type="SUPFAM" id="SSF81321">
    <property type="entry name" value="Family A G protein-coupled receptor-like"/>
    <property type="match status" value="1"/>
</dbReference>
<gene>
    <name evidence="12" type="ORF">KME07_07080</name>
</gene>
<reference evidence="12" key="1">
    <citation type="submission" date="2021-05" db="EMBL/GenBank/DDBJ databases">
        <authorList>
            <person name="Pietrasiak N."/>
            <person name="Ward R."/>
            <person name="Stajich J.E."/>
            <person name="Kurbessoian T."/>
        </authorList>
    </citation>
    <scope>NUCLEOTIDE SEQUENCE</scope>
    <source>
        <strain evidence="12">GSE-TBD4-15B</strain>
    </source>
</reference>
<evidence type="ECO:0000256" key="6">
    <source>
        <dbReference type="ARBA" id="ARBA00022925"/>
    </source>
</evidence>
<comment type="similarity">
    <text evidence="2">Belongs to the archaeal/bacterial/fungal opsin family.</text>
</comment>
<reference evidence="12" key="2">
    <citation type="journal article" date="2022" name="Microbiol. Resour. Announc.">
        <title>Metagenome Sequencing to Explore Phylogenomics of Terrestrial Cyanobacteria.</title>
        <authorList>
            <person name="Ward R.D."/>
            <person name="Stajich J.E."/>
            <person name="Johansen J.R."/>
            <person name="Huntemann M."/>
            <person name="Clum A."/>
            <person name="Foster B."/>
            <person name="Foster B."/>
            <person name="Roux S."/>
            <person name="Palaniappan K."/>
            <person name="Varghese N."/>
            <person name="Mukherjee S."/>
            <person name="Reddy T.B.K."/>
            <person name="Daum C."/>
            <person name="Copeland A."/>
            <person name="Chen I.A."/>
            <person name="Ivanova N.N."/>
            <person name="Kyrpides N.C."/>
            <person name="Shapiro N."/>
            <person name="Eloe-Fadrosh E.A."/>
            <person name="Pietrasiak N."/>
        </authorList>
    </citation>
    <scope>NUCLEOTIDE SEQUENCE</scope>
    <source>
        <strain evidence="12">GSE-TBD4-15B</strain>
    </source>
</reference>
<dbReference type="Proteomes" id="UP000707356">
    <property type="component" value="Unassembled WGS sequence"/>
</dbReference>
<evidence type="ECO:0000313" key="13">
    <source>
        <dbReference type="Proteomes" id="UP000707356"/>
    </source>
</evidence>
<dbReference type="PANTHER" id="PTHR28286:SF2">
    <property type="entry name" value="BACTERIORHODOPSIN _OPSIN, NOPA (EUROFUNG)"/>
    <property type="match status" value="1"/>
</dbReference>
<keyword evidence="9 11" id="KW-0472">Membrane</keyword>
<evidence type="ECO:0000256" key="7">
    <source>
        <dbReference type="ARBA" id="ARBA00022989"/>
    </source>
</evidence>
<dbReference type="Pfam" id="PF01036">
    <property type="entry name" value="Bac_rhodopsin"/>
    <property type="match status" value="1"/>
</dbReference>
<feature type="transmembrane region" description="Helical" evidence="11">
    <location>
        <begin position="198"/>
        <end position="217"/>
    </location>
</feature>
<evidence type="ECO:0000256" key="2">
    <source>
        <dbReference type="ARBA" id="ARBA00008130"/>
    </source>
</evidence>
<keyword evidence="3" id="KW-0600">Photoreceptor protein</keyword>
<name>A0A951P8X6_9CYAN</name>
<dbReference type="Gene3D" id="1.20.1070.10">
    <property type="entry name" value="Rhodopsin 7-helix transmembrane proteins"/>
    <property type="match status" value="1"/>
</dbReference>
<feature type="transmembrane region" description="Helical" evidence="11">
    <location>
        <begin position="6"/>
        <end position="25"/>
    </location>
</feature>
<evidence type="ECO:0000256" key="10">
    <source>
        <dbReference type="ARBA" id="ARBA00023170"/>
    </source>
</evidence>
<feature type="transmembrane region" description="Helical" evidence="11">
    <location>
        <begin position="98"/>
        <end position="116"/>
    </location>
</feature>
<keyword evidence="4" id="KW-0716">Sensory transduction</keyword>
<dbReference type="GO" id="GO:0005216">
    <property type="term" value="F:monoatomic ion channel activity"/>
    <property type="evidence" value="ECO:0007669"/>
    <property type="project" value="InterPro"/>
</dbReference>
<dbReference type="GO" id="GO:0007602">
    <property type="term" value="P:phototransduction"/>
    <property type="evidence" value="ECO:0007669"/>
    <property type="project" value="UniProtKB-KW"/>
</dbReference>
<dbReference type="PROSITE" id="PS00950">
    <property type="entry name" value="BACTERIAL_OPSIN_1"/>
    <property type="match status" value="1"/>
</dbReference>
<keyword evidence="10" id="KW-0675">Receptor</keyword>
<evidence type="ECO:0000256" key="4">
    <source>
        <dbReference type="ARBA" id="ARBA00022606"/>
    </source>
</evidence>
<accession>A0A951P8X6</accession>
<dbReference type="InterPro" id="IPR001425">
    <property type="entry name" value="Arc/bac/fun_rhodopsins"/>
</dbReference>
<evidence type="ECO:0000256" key="3">
    <source>
        <dbReference type="ARBA" id="ARBA00022543"/>
    </source>
</evidence>
<dbReference type="PANTHER" id="PTHR28286">
    <property type="match status" value="1"/>
</dbReference>
<feature type="transmembrane region" description="Helical" evidence="11">
    <location>
        <begin position="167"/>
        <end position="186"/>
    </location>
</feature>
<dbReference type="GO" id="GO:0016020">
    <property type="term" value="C:membrane"/>
    <property type="evidence" value="ECO:0007669"/>
    <property type="project" value="UniProtKB-SubCell"/>
</dbReference>